<dbReference type="InterPro" id="IPR050482">
    <property type="entry name" value="Sensor_HK_TwoCompSys"/>
</dbReference>
<keyword evidence="7" id="KW-0067">ATP-binding</keyword>
<dbReference type="Proteomes" id="UP000627781">
    <property type="component" value="Unassembled WGS sequence"/>
</dbReference>
<accession>A0ABR8PTQ1</accession>
<evidence type="ECO:0000256" key="3">
    <source>
        <dbReference type="ARBA" id="ARBA00022553"/>
    </source>
</evidence>
<dbReference type="PANTHER" id="PTHR24421:SF10">
    <property type="entry name" value="NITRATE_NITRITE SENSOR PROTEIN NARQ"/>
    <property type="match status" value="1"/>
</dbReference>
<keyword evidence="6 11" id="KW-0418">Kinase</keyword>
<reference evidence="11 12" key="1">
    <citation type="submission" date="2020-08" db="EMBL/GenBank/DDBJ databases">
        <title>A Genomic Blueprint of the Chicken Gut Microbiome.</title>
        <authorList>
            <person name="Gilroy R."/>
            <person name="Ravi A."/>
            <person name="Getino M."/>
            <person name="Pursley I."/>
            <person name="Horton D.L."/>
            <person name="Alikhan N.-F."/>
            <person name="Baker D."/>
            <person name="Gharbi K."/>
            <person name="Hall N."/>
            <person name="Watson M."/>
            <person name="Adriaenssens E.M."/>
            <person name="Foster-Nyarko E."/>
            <person name="Jarju S."/>
            <person name="Secka A."/>
            <person name="Antonio M."/>
            <person name="Oren A."/>
            <person name="Chaudhuri R."/>
            <person name="La Ragione R.M."/>
            <person name="Hildebrand F."/>
            <person name="Pallen M.J."/>
        </authorList>
    </citation>
    <scope>NUCLEOTIDE SEQUENCE [LARGE SCALE GENOMIC DNA]</scope>
    <source>
        <strain evidence="11 12">Sa3CVN1</strain>
    </source>
</reference>
<feature type="transmembrane region" description="Helical" evidence="9">
    <location>
        <begin position="28"/>
        <end position="46"/>
    </location>
</feature>
<dbReference type="Gene3D" id="3.30.565.10">
    <property type="entry name" value="Histidine kinase-like ATPase, C-terminal domain"/>
    <property type="match status" value="1"/>
</dbReference>
<evidence type="ECO:0000256" key="8">
    <source>
        <dbReference type="ARBA" id="ARBA00023012"/>
    </source>
</evidence>
<keyword evidence="5" id="KW-0547">Nucleotide-binding</keyword>
<keyword evidence="4" id="KW-0808">Transferase</keyword>
<keyword evidence="9" id="KW-1133">Transmembrane helix</keyword>
<evidence type="ECO:0000256" key="5">
    <source>
        <dbReference type="ARBA" id="ARBA00022741"/>
    </source>
</evidence>
<dbReference type="GO" id="GO:0016301">
    <property type="term" value="F:kinase activity"/>
    <property type="evidence" value="ECO:0007669"/>
    <property type="project" value="UniProtKB-KW"/>
</dbReference>
<sequence>MRNKISILFLIVGIFAIILNVIKTNMDVSSIINIGIIISICILQILNEIIKINKKLILGGLTIVIIVSLFFKITGVELFIPLVVFQLASPKFSLPIVCLFDISVNSIFVKEDFFYYMFFIILINLYLFEIKNQSESELELKEFSRGQRYESHLMEQRLLNLERYIEQNNIVASLKERNYMAQKVHDHLGHRITSSLMQLEVTKETLGKDNELSRKYLISSMENLREGMDEIRKVLKNIKPKEKVMGIEDIKEKLLKFQYSTGIKTTLNITGDVERIRYNAWIIIEENIKEALTNTAKYSAASNVQVSILVFNKFARIEFKDDGKGCPSINKSLGIRGMEQRIQSIGGRIQFDNNNGFIINMIITLGE</sequence>
<dbReference type="RefSeq" id="WP_143315173.1">
    <property type="nucleotide sequence ID" value="NZ_JACSRA010000012.1"/>
</dbReference>
<evidence type="ECO:0000313" key="11">
    <source>
        <dbReference type="EMBL" id="MBD7911563.1"/>
    </source>
</evidence>
<dbReference type="EC" id="2.7.13.3" evidence="2"/>
<dbReference type="Gene3D" id="1.20.5.1930">
    <property type="match status" value="1"/>
</dbReference>
<name>A0ABR8PTQ1_9CLOT</name>
<dbReference type="EMBL" id="JACSRA010000012">
    <property type="protein sequence ID" value="MBD7911563.1"/>
    <property type="molecule type" value="Genomic_DNA"/>
</dbReference>
<keyword evidence="9" id="KW-0812">Transmembrane</keyword>
<keyword evidence="8" id="KW-0902">Two-component regulatory system</keyword>
<dbReference type="SUPFAM" id="SSF55874">
    <property type="entry name" value="ATPase domain of HSP90 chaperone/DNA topoisomerase II/histidine kinase"/>
    <property type="match status" value="1"/>
</dbReference>
<keyword evidence="3" id="KW-0597">Phosphoprotein</keyword>
<dbReference type="PANTHER" id="PTHR24421">
    <property type="entry name" value="NITRATE/NITRITE SENSOR PROTEIN NARX-RELATED"/>
    <property type="match status" value="1"/>
</dbReference>
<feature type="transmembrane region" description="Helical" evidence="9">
    <location>
        <begin position="113"/>
        <end position="130"/>
    </location>
</feature>
<evidence type="ECO:0000256" key="7">
    <source>
        <dbReference type="ARBA" id="ARBA00022840"/>
    </source>
</evidence>
<evidence type="ECO:0000259" key="10">
    <source>
        <dbReference type="Pfam" id="PF07730"/>
    </source>
</evidence>
<evidence type="ECO:0000256" key="9">
    <source>
        <dbReference type="SAM" id="Phobius"/>
    </source>
</evidence>
<evidence type="ECO:0000256" key="4">
    <source>
        <dbReference type="ARBA" id="ARBA00022679"/>
    </source>
</evidence>
<organism evidence="11 12">
    <name type="scientific">Clostridium cibarium</name>
    <dbReference type="NCBI Taxonomy" id="2762247"/>
    <lineage>
        <taxon>Bacteria</taxon>
        <taxon>Bacillati</taxon>
        <taxon>Bacillota</taxon>
        <taxon>Clostridia</taxon>
        <taxon>Eubacteriales</taxon>
        <taxon>Clostridiaceae</taxon>
        <taxon>Clostridium</taxon>
    </lineage>
</organism>
<feature type="transmembrane region" description="Helical" evidence="9">
    <location>
        <begin position="58"/>
        <end position="85"/>
    </location>
</feature>
<evidence type="ECO:0000256" key="2">
    <source>
        <dbReference type="ARBA" id="ARBA00012438"/>
    </source>
</evidence>
<proteinExistence type="predicted"/>
<gene>
    <name evidence="11" type="ORF">H9661_09360</name>
</gene>
<evidence type="ECO:0000313" key="12">
    <source>
        <dbReference type="Proteomes" id="UP000627781"/>
    </source>
</evidence>
<evidence type="ECO:0000256" key="6">
    <source>
        <dbReference type="ARBA" id="ARBA00022777"/>
    </source>
</evidence>
<feature type="transmembrane region" description="Helical" evidence="9">
    <location>
        <begin position="5"/>
        <end position="22"/>
    </location>
</feature>
<keyword evidence="12" id="KW-1185">Reference proteome</keyword>
<comment type="catalytic activity">
    <reaction evidence="1">
        <text>ATP + protein L-histidine = ADP + protein N-phospho-L-histidine.</text>
        <dbReference type="EC" id="2.7.13.3"/>
    </reaction>
</comment>
<comment type="caution">
    <text evidence="11">The sequence shown here is derived from an EMBL/GenBank/DDBJ whole genome shotgun (WGS) entry which is preliminary data.</text>
</comment>
<dbReference type="Pfam" id="PF07730">
    <property type="entry name" value="HisKA_3"/>
    <property type="match status" value="1"/>
</dbReference>
<protein>
    <recommendedName>
        <fullName evidence="2">histidine kinase</fullName>
        <ecNumber evidence="2">2.7.13.3</ecNumber>
    </recommendedName>
</protein>
<feature type="domain" description="Signal transduction histidine kinase subgroup 3 dimerisation and phosphoacceptor" evidence="10">
    <location>
        <begin position="176"/>
        <end position="242"/>
    </location>
</feature>
<keyword evidence="9" id="KW-0472">Membrane</keyword>
<dbReference type="InterPro" id="IPR011712">
    <property type="entry name" value="Sig_transdc_His_kin_sub3_dim/P"/>
</dbReference>
<dbReference type="InterPro" id="IPR036890">
    <property type="entry name" value="HATPase_C_sf"/>
</dbReference>
<evidence type="ECO:0000256" key="1">
    <source>
        <dbReference type="ARBA" id="ARBA00000085"/>
    </source>
</evidence>